<accession>A0A2P2E0G5</accession>
<proteinExistence type="predicted"/>
<dbReference type="InterPro" id="IPR054156">
    <property type="entry name" value="YxaF_TetR_C"/>
</dbReference>
<dbReference type="Pfam" id="PF21993">
    <property type="entry name" value="TetR_C_13_2"/>
    <property type="match status" value="1"/>
</dbReference>
<organism evidence="6 7">
    <name type="scientific">Leptospira ryugenii</name>
    <dbReference type="NCBI Taxonomy" id="1917863"/>
    <lineage>
        <taxon>Bacteria</taxon>
        <taxon>Pseudomonadati</taxon>
        <taxon>Spirochaetota</taxon>
        <taxon>Spirochaetia</taxon>
        <taxon>Leptospirales</taxon>
        <taxon>Leptospiraceae</taxon>
        <taxon>Leptospira</taxon>
    </lineage>
</organism>
<feature type="domain" description="HTH tetR-type" evidence="5">
    <location>
        <begin position="1"/>
        <end position="61"/>
    </location>
</feature>
<dbReference type="InterPro" id="IPR009057">
    <property type="entry name" value="Homeodomain-like_sf"/>
</dbReference>
<dbReference type="PROSITE" id="PS50977">
    <property type="entry name" value="HTH_TETR_2"/>
    <property type="match status" value="1"/>
</dbReference>
<dbReference type="RefSeq" id="WP_108976196.1">
    <property type="nucleotide sequence ID" value="NZ_BFBB01000004.1"/>
</dbReference>
<sequence>MSTKDEILKLANRELQEKGLHSLSFRELAASLGIKSSSIHYHFPQKDDLIQTLITEYRKSVFGGLKQMEGTVQPGRERLVLLVEMIGKSLESRQCTAGVLAAESAQISENAKDLVRAFFEELMAWIKAELSAMGKTDEDAQLLSSVILSAIEGSLMLDCFNKRSEKLNHVKQYIKTL</sequence>
<dbReference type="EMBL" id="BFBB01000004">
    <property type="protein sequence ID" value="GBF50363.1"/>
    <property type="molecule type" value="Genomic_DNA"/>
</dbReference>
<dbReference type="PANTHER" id="PTHR47506">
    <property type="entry name" value="TRANSCRIPTIONAL REGULATORY PROTEIN"/>
    <property type="match status" value="1"/>
</dbReference>
<dbReference type="PANTHER" id="PTHR47506:SF1">
    <property type="entry name" value="HTH-TYPE TRANSCRIPTIONAL REGULATOR YJDC"/>
    <property type="match status" value="1"/>
</dbReference>
<evidence type="ECO:0000256" key="3">
    <source>
        <dbReference type="ARBA" id="ARBA00023163"/>
    </source>
</evidence>
<evidence type="ECO:0000313" key="7">
    <source>
        <dbReference type="Proteomes" id="UP000245133"/>
    </source>
</evidence>
<name>A0A2P2E0G5_9LEPT</name>
<dbReference type="SUPFAM" id="SSF46689">
    <property type="entry name" value="Homeodomain-like"/>
    <property type="match status" value="1"/>
</dbReference>
<reference evidence="6 7" key="1">
    <citation type="submission" date="2018-02" db="EMBL/GenBank/DDBJ databases">
        <title>Novel Leptospira species isolated from soil and water in Japan.</title>
        <authorList>
            <person name="Nakao R."/>
            <person name="Masuzawa T."/>
        </authorList>
    </citation>
    <scope>NUCLEOTIDE SEQUENCE [LARGE SCALE GENOMIC DNA]</scope>
    <source>
        <strain evidence="6 7">YH101</strain>
    </source>
</reference>
<dbReference type="Gene3D" id="1.10.357.10">
    <property type="entry name" value="Tetracycline Repressor, domain 2"/>
    <property type="match status" value="1"/>
</dbReference>
<dbReference type="Pfam" id="PF00440">
    <property type="entry name" value="TetR_N"/>
    <property type="match status" value="1"/>
</dbReference>
<dbReference type="Proteomes" id="UP000245133">
    <property type="component" value="Unassembled WGS sequence"/>
</dbReference>
<keyword evidence="3" id="KW-0804">Transcription</keyword>
<dbReference type="AlphaFoldDB" id="A0A2P2E0G5"/>
<keyword evidence="1" id="KW-0805">Transcription regulation</keyword>
<dbReference type="PRINTS" id="PR00455">
    <property type="entry name" value="HTHTETR"/>
</dbReference>
<keyword evidence="7" id="KW-1185">Reference proteome</keyword>
<keyword evidence="2 4" id="KW-0238">DNA-binding</keyword>
<evidence type="ECO:0000313" key="6">
    <source>
        <dbReference type="EMBL" id="GBF50363.1"/>
    </source>
</evidence>
<dbReference type="InterPro" id="IPR036271">
    <property type="entry name" value="Tet_transcr_reg_TetR-rel_C_sf"/>
</dbReference>
<evidence type="ECO:0000256" key="4">
    <source>
        <dbReference type="PROSITE-ProRule" id="PRU00335"/>
    </source>
</evidence>
<dbReference type="InterPro" id="IPR001647">
    <property type="entry name" value="HTH_TetR"/>
</dbReference>
<comment type="caution">
    <text evidence="6">The sequence shown here is derived from an EMBL/GenBank/DDBJ whole genome shotgun (WGS) entry which is preliminary data.</text>
</comment>
<evidence type="ECO:0000256" key="1">
    <source>
        <dbReference type="ARBA" id="ARBA00023015"/>
    </source>
</evidence>
<dbReference type="OrthoDB" id="9809772at2"/>
<protein>
    <submittedName>
        <fullName evidence="6">Transcriptional regulator, TetR family</fullName>
    </submittedName>
</protein>
<dbReference type="SUPFAM" id="SSF48498">
    <property type="entry name" value="Tetracyclin repressor-like, C-terminal domain"/>
    <property type="match status" value="1"/>
</dbReference>
<feature type="DNA-binding region" description="H-T-H motif" evidence="4">
    <location>
        <begin position="24"/>
        <end position="43"/>
    </location>
</feature>
<gene>
    <name evidence="6" type="ORF">LPTSP4_18880</name>
</gene>
<evidence type="ECO:0000259" key="5">
    <source>
        <dbReference type="PROSITE" id="PS50977"/>
    </source>
</evidence>
<evidence type="ECO:0000256" key="2">
    <source>
        <dbReference type="ARBA" id="ARBA00023125"/>
    </source>
</evidence>
<dbReference type="GO" id="GO:0003677">
    <property type="term" value="F:DNA binding"/>
    <property type="evidence" value="ECO:0007669"/>
    <property type="project" value="UniProtKB-UniRule"/>
</dbReference>